<dbReference type="SUPFAM" id="SSF56112">
    <property type="entry name" value="Protein kinase-like (PK-like)"/>
    <property type="match status" value="1"/>
</dbReference>
<dbReference type="PANTHER" id="PTHR21310">
    <property type="entry name" value="AMINOGLYCOSIDE PHOSPHOTRANSFERASE-RELATED-RELATED"/>
    <property type="match status" value="1"/>
</dbReference>
<evidence type="ECO:0008006" key="3">
    <source>
        <dbReference type="Google" id="ProtNLM"/>
    </source>
</evidence>
<dbReference type="Proteomes" id="UP000800200">
    <property type="component" value="Unassembled WGS sequence"/>
</dbReference>
<proteinExistence type="predicted"/>
<dbReference type="InterPro" id="IPR051678">
    <property type="entry name" value="AGP_Transferase"/>
</dbReference>
<evidence type="ECO:0000313" key="1">
    <source>
        <dbReference type="EMBL" id="KAF2179623.1"/>
    </source>
</evidence>
<dbReference type="AlphaFoldDB" id="A0A6A6DKZ4"/>
<sequence length="252" mass="28517">MHYEAIPSAVLRFRHDGCRPKFRKNTLVNPLYGGQNLVFRLAFPDDTKWAVRMPIHLPVASAISLIGEENALLRRLEESGFAWAPKLVGEELNCENPVGFPFTVYRWIPGMPLQWNDCIPSKREDRDKVIKQLAHILVSLISCTGKLGHGDLAAQNIIVDHSLNITGSARPRKFCEHNIILKLIKLYSHSDLDYREQVIEAAVSKGAFSLLAKTFPQGELLDLDFEIEIQRFLSGLVGQRSGLTEEDLLRYL</sequence>
<reference evidence="1" key="1">
    <citation type="journal article" date="2020" name="Stud. Mycol.">
        <title>101 Dothideomycetes genomes: a test case for predicting lifestyles and emergence of pathogens.</title>
        <authorList>
            <person name="Haridas S."/>
            <person name="Albert R."/>
            <person name="Binder M."/>
            <person name="Bloem J."/>
            <person name="Labutti K."/>
            <person name="Salamov A."/>
            <person name="Andreopoulos B."/>
            <person name="Baker S."/>
            <person name="Barry K."/>
            <person name="Bills G."/>
            <person name="Bluhm B."/>
            <person name="Cannon C."/>
            <person name="Castanera R."/>
            <person name="Culley D."/>
            <person name="Daum C."/>
            <person name="Ezra D."/>
            <person name="Gonzalez J."/>
            <person name="Henrissat B."/>
            <person name="Kuo A."/>
            <person name="Liang C."/>
            <person name="Lipzen A."/>
            <person name="Lutzoni F."/>
            <person name="Magnuson J."/>
            <person name="Mondo S."/>
            <person name="Nolan M."/>
            <person name="Ohm R."/>
            <person name="Pangilinan J."/>
            <person name="Park H.-J."/>
            <person name="Ramirez L."/>
            <person name="Alfaro M."/>
            <person name="Sun H."/>
            <person name="Tritt A."/>
            <person name="Yoshinaga Y."/>
            <person name="Zwiers L.-H."/>
            <person name="Turgeon B."/>
            <person name="Goodwin S."/>
            <person name="Spatafora J."/>
            <person name="Crous P."/>
            <person name="Grigoriev I."/>
        </authorList>
    </citation>
    <scope>NUCLEOTIDE SEQUENCE</scope>
    <source>
        <strain evidence="1">CBS 207.26</strain>
    </source>
</reference>
<organism evidence="1 2">
    <name type="scientific">Zopfia rhizophila CBS 207.26</name>
    <dbReference type="NCBI Taxonomy" id="1314779"/>
    <lineage>
        <taxon>Eukaryota</taxon>
        <taxon>Fungi</taxon>
        <taxon>Dikarya</taxon>
        <taxon>Ascomycota</taxon>
        <taxon>Pezizomycotina</taxon>
        <taxon>Dothideomycetes</taxon>
        <taxon>Dothideomycetes incertae sedis</taxon>
        <taxon>Zopfiaceae</taxon>
        <taxon>Zopfia</taxon>
    </lineage>
</organism>
<evidence type="ECO:0000313" key="2">
    <source>
        <dbReference type="Proteomes" id="UP000800200"/>
    </source>
</evidence>
<dbReference type="InterPro" id="IPR011009">
    <property type="entry name" value="Kinase-like_dom_sf"/>
</dbReference>
<accession>A0A6A6DKZ4</accession>
<dbReference type="PANTHER" id="PTHR21310:SF15">
    <property type="entry name" value="AMINOGLYCOSIDE PHOSPHOTRANSFERASE DOMAIN-CONTAINING PROTEIN"/>
    <property type="match status" value="1"/>
</dbReference>
<gene>
    <name evidence="1" type="ORF">K469DRAFT_798262</name>
</gene>
<dbReference type="EMBL" id="ML994664">
    <property type="protein sequence ID" value="KAF2179623.1"/>
    <property type="molecule type" value="Genomic_DNA"/>
</dbReference>
<dbReference type="OrthoDB" id="5598852at2759"/>
<protein>
    <recommendedName>
        <fullName evidence="3">Non-specific serine/threonine protein kinase</fullName>
    </recommendedName>
</protein>
<keyword evidence="2" id="KW-1185">Reference proteome</keyword>
<name>A0A6A6DKZ4_9PEZI</name>